<evidence type="ECO:0000259" key="1">
    <source>
        <dbReference type="Pfam" id="PF12804"/>
    </source>
</evidence>
<dbReference type="PANTHER" id="PTHR22603">
    <property type="entry name" value="CHOLINE/ETHANOALAMINE KINASE"/>
    <property type="match status" value="1"/>
</dbReference>
<dbReference type="GO" id="GO:0004305">
    <property type="term" value="F:ethanolamine kinase activity"/>
    <property type="evidence" value="ECO:0007669"/>
    <property type="project" value="TreeGrafter"/>
</dbReference>
<name>A0A414NYT2_9FIRM</name>
<dbReference type="PANTHER" id="PTHR22603:SF66">
    <property type="entry name" value="ETHANOLAMINE KINASE"/>
    <property type="match status" value="1"/>
</dbReference>
<dbReference type="InterPro" id="IPR011009">
    <property type="entry name" value="Kinase-like_dom_sf"/>
</dbReference>
<dbReference type="OrthoDB" id="9803871at2"/>
<comment type="caution">
    <text evidence="2">The sequence shown here is derived from an EMBL/GenBank/DDBJ whole genome shotgun (WGS) entry which is preliminary data.</text>
</comment>
<dbReference type="AlphaFoldDB" id="A0A414NYT2"/>
<dbReference type="InterPro" id="IPR025877">
    <property type="entry name" value="MobA-like_NTP_Trfase"/>
</dbReference>
<dbReference type="Gene3D" id="3.90.1200.10">
    <property type="match status" value="1"/>
</dbReference>
<proteinExistence type="predicted"/>
<dbReference type="Pfam" id="PF12804">
    <property type="entry name" value="NTP_transf_3"/>
    <property type="match status" value="1"/>
</dbReference>
<dbReference type="GO" id="GO:0006646">
    <property type="term" value="P:phosphatidylethanolamine biosynthetic process"/>
    <property type="evidence" value="ECO:0007669"/>
    <property type="project" value="TreeGrafter"/>
</dbReference>
<evidence type="ECO:0000313" key="3">
    <source>
        <dbReference type="Proteomes" id="UP000283442"/>
    </source>
</evidence>
<keyword evidence="2" id="KW-0808">Transferase</keyword>
<dbReference type="GO" id="GO:0005737">
    <property type="term" value="C:cytoplasm"/>
    <property type="evidence" value="ECO:0007669"/>
    <property type="project" value="TreeGrafter"/>
</dbReference>
<dbReference type="CDD" id="cd05151">
    <property type="entry name" value="ChoK-like"/>
    <property type="match status" value="1"/>
</dbReference>
<organism evidence="2 3">
    <name type="scientific">Mitsuokella multacida</name>
    <dbReference type="NCBI Taxonomy" id="52226"/>
    <lineage>
        <taxon>Bacteria</taxon>
        <taxon>Bacillati</taxon>
        <taxon>Bacillota</taxon>
        <taxon>Negativicutes</taxon>
        <taxon>Selenomonadales</taxon>
        <taxon>Selenomonadaceae</taxon>
        <taxon>Mitsuokella</taxon>
    </lineage>
</organism>
<feature type="domain" description="MobA-like NTP transferase" evidence="1">
    <location>
        <begin position="62"/>
        <end position="162"/>
    </location>
</feature>
<dbReference type="SUPFAM" id="SSF53448">
    <property type="entry name" value="Nucleotide-diphospho-sugar transferases"/>
    <property type="match status" value="1"/>
</dbReference>
<sequence>MPLKNTIKFFVLSTVIIWNYRPKKSNIQHMVIKSFGKYNLSFSIIFTRGEYGMDLRQRLKNAIILAAGIGTRMVPINTELPKGMLEVNGERLIERIIKQLHEANIREIYVVVGFMHEMYDYLQDMYHVQLIYNPLYADRNNLYSLSMALNHLNNTYIIPSDVWLRKNPFLEKSTTSWYMITNAVDDNSFVRLNRQHELCLIPKSKAGNAMVGIAYLHFHDIERIRSQIFSLIENDKNKSAFWEKALCFRDRFFIPAKVVDVHDVMEVNTYEDLRELDHSSNQLKTDAISIISKVLQVAPEDIVDIKILKKGMTNRSFLFRCKRKRYIMRIPGEGTDKLINRKKEANVYYELADHDISDDVVYINPDSGYKISKFLNRAHACNPLDKDDVKKCMAFLRRFHKMDLKVNHYFDLFSEIDFYERLWKGVPSVHKDYLDVKTKVFSLRKFLSRQSIHLSLTHIDAVPDNFLIVNNGPREKIRLIDWEYAAMQDPHLDIAMFAIYSMYNKKQIDSLIDTYFVGECSEIMRVKIYCYISIAGLLWSNWCEYKRILGVEFNEYAEAQYEYAKKYYKLASNKIKNYQ</sequence>
<dbReference type="GO" id="GO:0016779">
    <property type="term" value="F:nucleotidyltransferase activity"/>
    <property type="evidence" value="ECO:0007669"/>
    <property type="project" value="UniProtKB-ARBA"/>
</dbReference>
<evidence type="ECO:0000313" key="2">
    <source>
        <dbReference type="EMBL" id="RHF52853.1"/>
    </source>
</evidence>
<dbReference type="InterPro" id="IPR029044">
    <property type="entry name" value="Nucleotide-diphossugar_trans"/>
</dbReference>
<dbReference type="EMBL" id="QRHE01000002">
    <property type="protein sequence ID" value="RHF52853.1"/>
    <property type="molecule type" value="Genomic_DNA"/>
</dbReference>
<reference evidence="2 3" key="1">
    <citation type="submission" date="2018-08" db="EMBL/GenBank/DDBJ databases">
        <title>A genome reference for cultivated species of the human gut microbiota.</title>
        <authorList>
            <person name="Zou Y."/>
            <person name="Xue W."/>
            <person name="Luo G."/>
        </authorList>
    </citation>
    <scope>NUCLEOTIDE SEQUENCE [LARGE SCALE GENOMIC DNA]</scope>
    <source>
        <strain evidence="2 3">AM25-21AC</strain>
    </source>
</reference>
<dbReference type="Gene3D" id="3.90.550.10">
    <property type="entry name" value="Spore Coat Polysaccharide Biosynthesis Protein SpsA, Chain A"/>
    <property type="match status" value="1"/>
</dbReference>
<protein>
    <submittedName>
        <fullName evidence="2">Choline kinase</fullName>
    </submittedName>
</protein>
<dbReference type="Proteomes" id="UP000283442">
    <property type="component" value="Unassembled WGS sequence"/>
</dbReference>
<dbReference type="Gene3D" id="3.30.200.20">
    <property type="entry name" value="Phosphorylase Kinase, domain 1"/>
    <property type="match status" value="1"/>
</dbReference>
<keyword evidence="2" id="KW-0418">Kinase</keyword>
<gene>
    <name evidence="2" type="ORF">DW674_02810</name>
</gene>
<accession>A0A414NYT2</accession>
<dbReference type="SUPFAM" id="SSF56112">
    <property type="entry name" value="Protein kinase-like (PK-like)"/>
    <property type="match status" value="1"/>
</dbReference>
<dbReference type="Pfam" id="PF01633">
    <property type="entry name" value="Choline_kinase"/>
    <property type="match status" value="1"/>
</dbReference>